<dbReference type="PANTHER" id="PTHR17490">
    <property type="entry name" value="SUA5"/>
    <property type="match status" value="1"/>
</dbReference>
<keyword evidence="2 9" id="KW-0963">Cytoplasm</keyword>
<dbReference type="HAMAP" id="MF_01852">
    <property type="entry name" value="TsaC"/>
    <property type="match status" value="1"/>
</dbReference>
<organism evidence="11 12">
    <name type="scientific">Corallincola platygyrae</name>
    <dbReference type="NCBI Taxonomy" id="1193278"/>
    <lineage>
        <taxon>Bacteria</taxon>
        <taxon>Pseudomonadati</taxon>
        <taxon>Pseudomonadota</taxon>
        <taxon>Gammaproteobacteria</taxon>
        <taxon>Alteromonadales</taxon>
        <taxon>Psychromonadaceae</taxon>
        <taxon>Corallincola</taxon>
    </lineage>
</organism>
<dbReference type="Proteomes" id="UP001597380">
    <property type="component" value="Unassembled WGS sequence"/>
</dbReference>
<evidence type="ECO:0000256" key="5">
    <source>
        <dbReference type="ARBA" id="ARBA00022695"/>
    </source>
</evidence>
<dbReference type="PANTHER" id="PTHR17490:SF18">
    <property type="entry name" value="THREONYLCARBAMOYL-AMP SYNTHASE"/>
    <property type="match status" value="1"/>
</dbReference>
<keyword evidence="12" id="KW-1185">Reference proteome</keyword>
<feature type="domain" description="YrdC-like" evidence="10">
    <location>
        <begin position="22"/>
        <end position="206"/>
    </location>
</feature>
<comment type="similarity">
    <text evidence="9">Belongs to the SUA5 family. TsaC subfamily.</text>
</comment>
<comment type="function">
    <text evidence="9">Required for the formation of a threonylcarbamoyl group on adenosine at position 37 (t(6)A37) in tRNAs that read codons beginning with adenine. Catalyzes the conversion of L-threonine, HCO(3)(-)/CO(2) and ATP to give threonylcarbamoyl-AMP (TC-AMP) as the acyladenylate intermediate, with the release of diphosphate.</text>
</comment>
<evidence type="ECO:0000313" key="12">
    <source>
        <dbReference type="Proteomes" id="UP001597380"/>
    </source>
</evidence>
<evidence type="ECO:0000256" key="2">
    <source>
        <dbReference type="ARBA" id="ARBA00022490"/>
    </source>
</evidence>
<evidence type="ECO:0000256" key="6">
    <source>
        <dbReference type="ARBA" id="ARBA00022741"/>
    </source>
</evidence>
<dbReference type="InterPro" id="IPR050156">
    <property type="entry name" value="TC-AMP_synthase_SUA5"/>
</dbReference>
<keyword evidence="7 9" id="KW-0067">ATP-binding</keyword>
<accession>A0ABW4XL29</accession>
<evidence type="ECO:0000256" key="3">
    <source>
        <dbReference type="ARBA" id="ARBA00022679"/>
    </source>
</evidence>
<reference evidence="12" key="1">
    <citation type="journal article" date="2019" name="Int. J. Syst. Evol. Microbiol.">
        <title>The Global Catalogue of Microorganisms (GCM) 10K type strain sequencing project: providing services to taxonomists for standard genome sequencing and annotation.</title>
        <authorList>
            <consortium name="The Broad Institute Genomics Platform"/>
            <consortium name="The Broad Institute Genome Sequencing Center for Infectious Disease"/>
            <person name="Wu L."/>
            <person name="Ma J."/>
        </authorList>
    </citation>
    <scope>NUCLEOTIDE SEQUENCE [LARGE SCALE GENOMIC DNA]</scope>
    <source>
        <strain evidence="12">CGMCC 1.10992</strain>
    </source>
</reference>
<keyword evidence="4 9" id="KW-0819">tRNA processing</keyword>
<evidence type="ECO:0000256" key="8">
    <source>
        <dbReference type="ARBA" id="ARBA00048366"/>
    </source>
</evidence>
<keyword evidence="6 9" id="KW-0547">Nucleotide-binding</keyword>
<dbReference type="EMBL" id="JBHUHT010000011">
    <property type="protein sequence ID" value="MFD2096211.1"/>
    <property type="molecule type" value="Genomic_DNA"/>
</dbReference>
<dbReference type="PROSITE" id="PS51163">
    <property type="entry name" value="YRDC"/>
    <property type="match status" value="1"/>
</dbReference>
<dbReference type="Gene3D" id="3.90.870.10">
    <property type="entry name" value="DHBP synthase"/>
    <property type="match status" value="1"/>
</dbReference>
<dbReference type="InterPro" id="IPR006070">
    <property type="entry name" value="Sua5-like_dom"/>
</dbReference>
<evidence type="ECO:0000256" key="1">
    <source>
        <dbReference type="ARBA" id="ARBA00004496"/>
    </source>
</evidence>
<evidence type="ECO:0000256" key="4">
    <source>
        <dbReference type="ARBA" id="ARBA00022694"/>
    </source>
</evidence>
<evidence type="ECO:0000256" key="7">
    <source>
        <dbReference type="ARBA" id="ARBA00022840"/>
    </source>
</evidence>
<comment type="subcellular location">
    <subcellularLocation>
        <location evidence="1 9">Cytoplasm</location>
    </subcellularLocation>
</comment>
<evidence type="ECO:0000313" key="11">
    <source>
        <dbReference type="EMBL" id="MFD2096211.1"/>
    </source>
</evidence>
<comment type="catalytic activity">
    <reaction evidence="8 9">
        <text>L-threonine + hydrogencarbonate + ATP = L-threonylcarbamoyladenylate + diphosphate + H2O</text>
        <dbReference type="Rhea" id="RHEA:36407"/>
        <dbReference type="ChEBI" id="CHEBI:15377"/>
        <dbReference type="ChEBI" id="CHEBI:17544"/>
        <dbReference type="ChEBI" id="CHEBI:30616"/>
        <dbReference type="ChEBI" id="CHEBI:33019"/>
        <dbReference type="ChEBI" id="CHEBI:57926"/>
        <dbReference type="ChEBI" id="CHEBI:73682"/>
        <dbReference type="EC" id="2.7.7.87"/>
    </reaction>
</comment>
<name>A0ABW4XL29_9GAMM</name>
<protein>
    <recommendedName>
        <fullName evidence="9">Threonylcarbamoyl-AMP synthase</fullName>
        <shortName evidence="9">TC-AMP synthase</shortName>
        <ecNumber evidence="9">2.7.7.87</ecNumber>
    </recommendedName>
    <alternativeName>
        <fullName evidence="9">L-threonylcarbamoyladenylate synthase</fullName>
    </alternativeName>
    <alternativeName>
        <fullName evidence="9">t(6)A37 threonylcarbamoyladenosine biosynthesis protein TsaC</fullName>
    </alternativeName>
    <alternativeName>
        <fullName evidence="9">tRNA threonylcarbamoyladenosine biosynthesis protein TsaC</fullName>
    </alternativeName>
</protein>
<dbReference type="Pfam" id="PF01300">
    <property type="entry name" value="Sua5_yciO_yrdC"/>
    <property type="match status" value="1"/>
</dbReference>
<sequence length="206" mass="22329">MVDDRVVDDDYAGDTGNRGLPTAMYSDALLALQQQQLIAYPTEAVFGLGCDPDSEAAVNKLLELKQRPIEKGLILVAASVEQLTDYIALDTLDEQQWKRIEASWPGPNTWVIPKQVGVPEWLSGKFDSLAVRVSAHPVVQELCLAYGKPIVSTSANLTGEPPCRTYTEVKAQLGDRLGAIVDAPCGPSSNPTQIRDALTNQVLRPS</sequence>
<dbReference type="SUPFAM" id="SSF55821">
    <property type="entry name" value="YrdC/RibB"/>
    <property type="match status" value="1"/>
</dbReference>
<proteinExistence type="inferred from homology"/>
<evidence type="ECO:0000256" key="9">
    <source>
        <dbReference type="HAMAP-Rule" id="MF_01852"/>
    </source>
</evidence>
<dbReference type="RefSeq" id="WP_345341349.1">
    <property type="nucleotide sequence ID" value="NZ_BAABLI010000017.1"/>
</dbReference>
<dbReference type="InterPro" id="IPR017945">
    <property type="entry name" value="DHBP_synth_RibB-like_a/b_dom"/>
</dbReference>
<keyword evidence="5 9" id="KW-0548">Nucleotidyltransferase</keyword>
<dbReference type="InterPro" id="IPR023535">
    <property type="entry name" value="TC-AMP_synthase"/>
</dbReference>
<comment type="caution">
    <text evidence="11">The sequence shown here is derived from an EMBL/GenBank/DDBJ whole genome shotgun (WGS) entry which is preliminary data.</text>
</comment>
<keyword evidence="3 9" id="KW-0808">Transferase</keyword>
<gene>
    <name evidence="9" type="primary">tsaC</name>
    <name evidence="11" type="ORF">ACFSJ3_09465</name>
</gene>
<dbReference type="EC" id="2.7.7.87" evidence="9"/>
<evidence type="ECO:0000259" key="10">
    <source>
        <dbReference type="PROSITE" id="PS51163"/>
    </source>
</evidence>